<dbReference type="Proteomes" id="UP000653674">
    <property type="component" value="Unassembled WGS sequence"/>
</dbReference>
<proteinExistence type="predicted"/>
<gene>
    <name evidence="1" type="ORF">Pfl04_49450</name>
</gene>
<organism evidence="1 2">
    <name type="scientific">Planosporangium flavigriseum</name>
    <dbReference type="NCBI Taxonomy" id="373681"/>
    <lineage>
        <taxon>Bacteria</taxon>
        <taxon>Bacillati</taxon>
        <taxon>Actinomycetota</taxon>
        <taxon>Actinomycetes</taxon>
        <taxon>Micromonosporales</taxon>
        <taxon>Micromonosporaceae</taxon>
        <taxon>Planosporangium</taxon>
    </lineage>
</organism>
<accession>A0A8J3PQW9</accession>
<evidence type="ECO:0000313" key="2">
    <source>
        <dbReference type="Proteomes" id="UP000653674"/>
    </source>
</evidence>
<protein>
    <submittedName>
        <fullName evidence="1">Uncharacterized protein</fullName>
    </submittedName>
</protein>
<reference evidence="1" key="1">
    <citation type="submission" date="2021-01" db="EMBL/GenBank/DDBJ databases">
        <title>Whole genome shotgun sequence of Planosporangium flavigriseum NBRC 105377.</title>
        <authorList>
            <person name="Komaki H."/>
            <person name="Tamura T."/>
        </authorList>
    </citation>
    <scope>NUCLEOTIDE SEQUENCE</scope>
    <source>
        <strain evidence="1">NBRC 105377</strain>
    </source>
</reference>
<comment type="caution">
    <text evidence="1">The sequence shown here is derived from an EMBL/GenBank/DDBJ whole genome shotgun (WGS) entry which is preliminary data.</text>
</comment>
<evidence type="ECO:0000313" key="1">
    <source>
        <dbReference type="EMBL" id="GIG76541.1"/>
    </source>
</evidence>
<dbReference type="EMBL" id="BONU01000061">
    <property type="protein sequence ID" value="GIG76541.1"/>
    <property type="molecule type" value="Genomic_DNA"/>
</dbReference>
<keyword evidence="2" id="KW-1185">Reference proteome</keyword>
<sequence length="54" mass="5847">MPKIVDATRVTSKDDAVWRECACCGQLRPLPPDALFCDDCAAPARPTGPGTWSR</sequence>
<name>A0A8J3PQW9_9ACTN</name>
<dbReference type="AlphaFoldDB" id="A0A8J3PQW9"/>